<organism evidence="1 2">
    <name type="scientific">Georgenia halophila</name>
    <dbReference type="NCBI Taxonomy" id="620889"/>
    <lineage>
        <taxon>Bacteria</taxon>
        <taxon>Bacillati</taxon>
        <taxon>Actinomycetota</taxon>
        <taxon>Actinomycetes</taxon>
        <taxon>Micrococcales</taxon>
        <taxon>Bogoriellaceae</taxon>
        <taxon>Georgenia</taxon>
    </lineage>
</organism>
<accession>A0ABP8L4Z4</accession>
<reference evidence="2" key="1">
    <citation type="journal article" date="2019" name="Int. J. Syst. Evol. Microbiol.">
        <title>The Global Catalogue of Microorganisms (GCM) 10K type strain sequencing project: providing services to taxonomists for standard genome sequencing and annotation.</title>
        <authorList>
            <consortium name="The Broad Institute Genomics Platform"/>
            <consortium name="The Broad Institute Genome Sequencing Center for Infectious Disease"/>
            <person name="Wu L."/>
            <person name="Ma J."/>
        </authorList>
    </citation>
    <scope>NUCLEOTIDE SEQUENCE [LARGE SCALE GENOMIC DNA]</scope>
    <source>
        <strain evidence="2">JCM 17810</strain>
    </source>
</reference>
<protein>
    <recommendedName>
        <fullName evidence="3">Transcriptional regulator, AbiEi antitoxin, Type IV TA system</fullName>
    </recommendedName>
</protein>
<dbReference type="Proteomes" id="UP001500622">
    <property type="component" value="Unassembled WGS sequence"/>
</dbReference>
<gene>
    <name evidence="1" type="ORF">GCM10023169_15020</name>
</gene>
<evidence type="ECO:0000313" key="2">
    <source>
        <dbReference type="Proteomes" id="UP001500622"/>
    </source>
</evidence>
<evidence type="ECO:0008006" key="3">
    <source>
        <dbReference type="Google" id="ProtNLM"/>
    </source>
</evidence>
<sequence>MSDHAEPSPPAPSLFLTRDYGSGSIRSARRAGDIVQLRPGAWTAPPLADEPWWETRRRTEIARCHALDRQLRSPHVFCLTTAALLHGCRIWRLRPGSDVAQRSTADRSRSKDLRRHRFPVTEQDITEVAGLRVTSLERTLVDCARFLHPRDATVVVDSGIRILAAPDKWNRVSSDARVTAVRRRLLSRLEALRGCRGVRRARAVITHADPYAESPSESVLRWTVTAHGYPPPVAQFRIDVGDRTFFTDLTWKFEEGNVTRLVHAEFDGLVKYGGDRGTRALADEKPREDLIRERGDVFRRFGTADLSDEQAVVRRLASAFPPRLRGTLAPVPDLLGAPRPRRQ</sequence>
<evidence type="ECO:0000313" key="1">
    <source>
        <dbReference type="EMBL" id="GAA4421752.1"/>
    </source>
</evidence>
<proteinExistence type="predicted"/>
<name>A0ABP8L4Z4_9MICO</name>
<comment type="caution">
    <text evidence="1">The sequence shown here is derived from an EMBL/GenBank/DDBJ whole genome shotgun (WGS) entry which is preliminary data.</text>
</comment>
<keyword evidence="2" id="KW-1185">Reference proteome</keyword>
<dbReference type="EMBL" id="BAABGN010000006">
    <property type="protein sequence ID" value="GAA4421752.1"/>
    <property type="molecule type" value="Genomic_DNA"/>
</dbReference>